<dbReference type="PROSITE" id="PS00444">
    <property type="entry name" value="POLYPRENYL_SYNTHASE_2"/>
    <property type="match status" value="1"/>
</dbReference>
<evidence type="ECO:0000256" key="1">
    <source>
        <dbReference type="ARBA" id="ARBA00001946"/>
    </source>
</evidence>
<dbReference type="Proteomes" id="UP000182011">
    <property type="component" value="Unassembled WGS sequence"/>
</dbReference>
<dbReference type="EMBL" id="FAOP01000003">
    <property type="protein sequence ID" value="CUU02223.1"/>
    <property type="molecule type" value="Genomic_DNA"/>
</dbReference>
<accession>A0A0P1LLN5</accession>
<dbReference type="GO" id="GO:0004659">
    <property type="term" value="F:prenyltransferase activity"/>
    <property type="evidence" value="ECO:0007669"/>
    <property type="project" value="InterPro"/>
</dbReference>
<dbReference type="AlphaFoldDB" id="A0A0N7MZ00"/>
<accession>A0A0S4MWC7</accession>
<reference evidence="8 9" key="1">
    <citation type="submission" date="2015-11" db="EMBL/GenBank/DDBJ databases">
        <authorList>
            <person name="Zhang Y."/>
            <person name="Guo Z."/>
        </authorList>
    </citation>
    <scope>NUCLEOTIDE SEQUENCE [LARGE SCALE GENOMIC DNA]</scope>
    <source>
        <strain evidence="8">JGI-4</strain>
    </source>
</reference>
<dbReference type="Gene3D" id="1.10.600.10">
    <property type="entry name" value="Farnesyl Diphosphate Synthase"/>
    <property type="match status" value="1"/>
</dbReference>
<protein>
    <submittedName>
        <fullName evidence="8">Geranylgeranyl diphosphate synthase, type II</fullName>
    </submittedName>
</protein>
<evidence type="ECO:0000313" key="9">
    <source>
        <dbReference type="Proteomes" id="UP000182011"/>
    </source>
</evidence>
<accession>A0A0P1LNU9</accession>
<proteinExistence type="inferred from homology"/>
<evidence type="ECO:0000313" key="8">
    <source>
        <dbReference type="EMBL" id="CUU02223.1"/>
    </source>
</evidence>
<comment type="similarity">
    <text evidence="2 6">Belongs to the FPP/GGPP synthase family.</text>
</comment>
<keyword evidence="4" id="KW-0479">Metal-binding</keyword>
<accession>A0A0P1LN97</accession>
<reference evidence="7 10" key="2">
    <citation type="submission" date="2015-11" db="EMBL/GenBank/DDBJ databases">
        <authorList>
            <person name="Varghese N."/>
        </authorList>
    </citation>
    <scope>NUCLEOTIDE SEQUENCE [LARGE SCALE GENOMIC DNA]</scope>
    <source>
        <strain evidence="7 10">JGI-8</strain>
    </source>
</reference>
<dbReference type="STRING" id="1633631.GCA_001442925_00450"/>
<dbReference type="InterPro" id="IPR008949">
    <property type="entry name" value="Isoprenoid_synthase_dom_sf"/>
</dbReference>
<accession>A0A0N7MZ99</accession>
<dbReference type="InterPro" id="IPR000092">
    <property type="entry name" value="Polyprenyl_synt"/>
</dbReference>
<dbReference type="Pfam" id="PF00348">
    <property type="entry name" value="polyprenyl_synt"/>
    <property type="match status" value="1"/>
</dbReference>
<evidence type="ECO:0000256" key="3">
    <source>
        <dbReference type="ARBA" id="ARBA00022679"/>
    </source>
</evidence>
<dbReference type="InterPro" id="IPR033749">
    <property type="entry name" value="Polyprenyl_synt_CS"/>
</dbReference>
<keyword evidence="5" id="KW-0460">Magnesium</keyword>
<dbReference type="SFLD" id="SFLDG01017">
    <property type="entry name" value="Polyprenyl_Transferase_Like"/>
    <property type="match status" value="1"/>
</dbReference>
<keyword evidence="3 6" id="KW-0808">Transferase</keyword>
<name>A0A0N7MZ00_9BACT</name>
<evidence type="ECO:0000256" key="4">
    <source>
        <dbReference type="ARBA" id="ARBA00022723"/>
    </source>
</evidence>
<accession>A0A0N7MZ00</accession>
<dbReference type="PANTHER" id="PTHR12001">
    <property type="entry name" value="GERANYLGERANYL PYROPHOSPHATE SYNTHASE"/>
    <property type="match status" value="1"/>
</dbReference>
<evidence type="ECO:0000256" key="2">
    <source>
        <dbReference type="ARBA" id="ARBA00006706"/>
    </source>
</evidence>
<accession>A0A0P1LT90</accession>
<sequence length="325" mass="36561">MDYDQRYNDYRKIIDERLKQVLVEEEPNSLYEPIKYILLAGGKRIRPVIVILSCESLGGNLEDAINPALAVEIFHNFTLVHDDIMDNADIRRGLQTIHKRWDINTAILSGDAMFAVAYKLLSQTNSKRVGEIFDSFAQSAIEVCEGQALDLELETSLKVGIDDYIKMISKKTASLIKNSAKIGALLANGTDEQIQALENYGFNLGLAFQLMDDLLDVVGDSGEFGKSIGGDIINGKRTFLLLKAMEKVRGKDKEIIGRVFAKDGLDPSIVAEVREIYFRYGIIDETQKMVRFYTDIAIKSLENLPKSDSHSMLVWLANKLCERRI</sequence>
<dbReference type="CDD" id="cd00685">
    <property type="entry name" value="Trans_IPPS_HT"/>
    <property type="match status" value="1"/>
</dbReference>
<dbReference type="PROSITE" id="PS00723">
    <property type="entry name" value="POLYPRENYL_SYNTHASE_1"/>
    <property type="match status" value="1"/>
</dbReference>
<keyword evidence="10" id="KW-1185">Reference proteome</keyword>
<evidence type="ECO:0000256" key="5">
    <source>
        <dbReference type="ARBA" id="ARBA00022842"/>
    </source>
</evidence>
<dbReference type="PANTHER" id="PTHR12001:SF85">
    <property type="entry name" value="SHORT CHAIN ISOPRENYL DIPHOSPHATE SYNTHASE"/>
    <property type="match status" value="1"/>
</dbReference>
<accession>A0A0P1LJE2</accession>
<dbReference type="SFLD" id="SFLDS00005">
    <property type="entry name" value="Isoprenoid_Synthase_Type_I"/>
    <property type="match status" value="1"/>
</dbReference>
<dbReference type="SUPFAM" id="SSF48576">
    <property type="entry name" value="Terpenoid synthases"/>
    <property type="match status" value="1"/>
</dbReference>
<accession>A0A0P1LH62</accession>
<dbReference type="GO" id="GO:0008299">
    <property type="term" value="P:isoprenoid biosynthetic process"/>
    <property type="evidence" value="ECO:0007669"/>
    <property type="project" value="InterPro"/>
</dbReference>
<dbReference type="EMBL" id="CZVI01000005">
    <property type="protein sequence ID" value="CUS81921.1"/>
    <property type="molecule type" value="Genomic_DNA"/>
</dbReference>
<organism evidence="8 9">
    <name type="scientific">Candidatus Kryptonium thompsonii</name>
    <dbReference type="NCBI Taxonomy" id="1633631"/>
    <lineage>
        <taxon>Bacteria</taxon>
        <taxon>Pseudomonadati</taxon>
        <taxon>Candidatus Kryptoniota</taxon>
        <taxon>Candidatus Kryptonium</taxon>
    </lineage>
</organism>
<dbReference type="GO" id="GO:0046872">
    <property type="term" value="F:metal ion binding"/>
    <property type="evidence" value="ECO:0007669"/>
    <property type="project" value="UniProtKB-KW"/>
</dbReference>
<dbReference type="Proteomes" id="UP000182200">
    <property type="component" value="Unassembled WGS sequence"/>
</dbReference>
<dbReference type="RefSeq" id="WP_159421007.1">
    <property type="nucleotide sequence ID" value="NZ_CZVI01000005.1"/>
</dbReference>
<comment type="cofactor">
    <cofactor evidence="1">
        <name>Mg(2+)</name>
        <dbReference type="ChEBI" id="CHEBI:18420"/>
    </cofactor>
</comment>
<accession>A0A0P1M8M7</accession>
<evidence type="ECO:0000313" key="7">
    <source>
        <dbReference type="EMBL" id="CUS81921.1"/>
    </source>
</evidence>
<accession>A0A0P1LDG4</accession>
<evidence type="ECO:0000256" key="6">
    <source>
        <dbReference type="RuleBase" id="RU004466"/>
    </source>
</evidence>
<evidence type="ECO:0000313" key="10">
    <source>
        <dbReference type="Proteomes" id="UP000182200"/>
    </source>
</evidence>
<gene>
    <name evidence="8" type="ORF">JGI4_00449</name>
    <name evidence="7" type="ORF">JGI8_00545</name>
</gene>
<accession>A0A0P1LXQ9</accession>